<evidence type="ECO:0000313" key="2">
    <source>
        <dbReference type="EMBL" id="MCV7072210.1"/>
    </source>
</evidence>
<dbReference type="Proteomes" id="UP001140272">
    <property type="component" value="Unassembled WGS sequence"/>
</dbReference>
<feature type="region of interest" description="Disordered" evidence="1">
    <location>
        <begin position="186"/>
        <end position="280"/>
    </location>
</feature>
<dbReference type="Proteomes" id="UP001055159">
    <property type="component" value="Chromosome"/>
</dbReference>
<accession>A0A9X2YF96</accession>
<organism evidence="2 5">
    <name type="scientific">Mycolicibacterium rufum</name>
    <dbReference type="NCBI Taxonomy" id="318424"/>
    <lineage>
        <taxon>Bacteria</taxon>
        <taxon>Bacillati</taxon>
        <taxon>Actinomycetota</taxon>
        <taxon>Actinomycetes</taxon>
        <taxon>Mycobacteriales</taxon>
        <taxon>Mycobacteriaceae</taxon>
        <taxon>Mycolicibacterium</taxon>
    </lineage>
</organism>
<protein>
    <submittedName>
        <fullName evidence="2">Uncharacterized protein</fullName>
    </submittedName>
</protein>
<reference evidence="3" key="3">
    <citation type="submission" date="2022-08" db="EMBL/GenBank/DDBJ databases">
        <title>Whole genome sequencing of non-tuberculosis mycobacteria type-strains.</title>
        <authorList>
            <person name="Igarashi Y."/>
            <person name="Osugi A."/>
            <person name="Mitarai S."/>
        </authorList>
    </citation>
    <scope>NUCLEOTIDE SEQUENCE</scope>
    <source>
        <strain evidence="3">JCM 16372</strain>
    </source>
</reference>
<feature type="compositionally biased region" description="Basic and acidic residues" evidence="1">
    <location>
        <begin position="231"/>
        <end position="271"/>
    </location>
</feature>
<keyword evidence="4" id="KW-1185">Reference proteome</keyword>
<sequence length="280" mass="29664">MDFVARTSTALAVAIVAGTTVLAHPGEAPSAAPARLDAAVELTASTAPWTPARDTSDAAVADVARQLSHGYRMLQNVAVAADESTPLLDAIDDAFIDGTVVLRRIVTPVLNQLGFVGKQIYIGLNLVESLTASAVFNGTDVLRGEGVVQNLRDVATDVGYSALFVAIDEVSIGMTAEAIAINRPPLDRPARWDDADPPFKGRPLSVPDRDREPTASTIVDRPARSGVFSEWKARKAERAEKAAEARQARRDAREAKKAEKAEKADKADRSEPAGASDADA</sequence>
<evidence type="ECO:0000256" key="1">
    <source>
        <dbReference type="SAM" id="MobiDB-lite"/>
    </source>
</evidence>
<evidence type="ECO:0000313" key="3">
    <source>
        <dbReference type="EMBL" id="ULP37408.1"/>
    </source>
</evidence>
<evidence type="ECO:0000313" key="5">
    <source>
        <dbReference type="Proteomes" id="UP001140272"/>
    </source>
</evidence>
<dbReference type="AlphaFoldDB" id="A0A9X2YF96"/>
<gene>
    <name evidence="2" type="ORF">H7H73_19355</name>
    <name evidence="3" type="ORF">MJO55_02905</name>
</gene>
<dbReference type="RefSeq" id="WP_239735664.1">
    <property type="nucleotide sequence ID" value="NZ_CP092427.2"/>
</dbReference>
<evidence type="ECO:0000313" key="4">
    <source>
        <dbReference type="Proteomes" id="UP001055159"/>
    </source>
</evidence>
<reference evidence="2" key="1">
    <citation type="submission" date="2020-07" db="EMBL/GenBank/DDBJ databases">
        <authorList>
            <person name="Pettersson B.M.F."/>
            <person name="Behra P.R.K."/>
            <person name="Ramesh M."/>
            <person name="Das S."/>
            <person name="Dasgupta S."/>
            <person name="Kirsebom L.A."/>
        </authorList>
    </citation>
    <scope>NUCLEOTIDE SEQUENCE</scope>
    <source>
        <strain evidence="2">DSM 45406</strain>
    </source>
</reference>
<proteinExistence type="predicted"/>
<feature type="compositionally biased region" description="Basic and acidic residues" evidence="1">
    <location>
        <begin position="186"/>
        <end position="199"/>
    </location>
</feature>
<dbReference type="EMBL" id="JACKRN010000670">
    <property type="protein sequence ID" value="MCV7072210.1"/>
    <property type="molecule type" value="Genomic_DNA"/>
</dbReference>
<dbReference type="EMBL" id="CP092427">
    <property type="protein sequence ID" value="ULP37408.1"/>
    <property type="molecule type" value="Genomic_DNA"/>
</dbReference>
<reference evidence="2" key="2">
    <citation type="journal article" date="2022" name="BMC Genomics">
        <title>Comparative genome analysis of mycobacteria focusing on tRNA and non-coding RNA.</title>
        <authorList>
            <person name="Behra P.R.K."/>
            <person name="Pettersson B.M.F."/>
            <person name="Ramesh M."/>
            <person name="Das S."/>
            <person name="Dasgupta S."/>
            <person name="Kirsebom L.A."/>
        </authorList>
    </citation>
    <scope>NUCLEOTIDE SEQUENCE</scope>
    <source>
        <strain evidence="2">DSM 45406</strain>
    </source>
</reference>
<name>A0A9X2YF96_9MYCO</name>